<feature type="short sequence motif" description="GXSXG" evidence="4">
    <location>
        <begin position="44"/>
        <end position="48"/>
    </location>
</feature>
<feature type="region of interest" description="Disordered" evidence="5">
    <location>
        <begin position="278"/>
        <end position="307"/>
    </location>
</feature>
<dbReference type="SUPFAM" id="SSF52151">
    <property type="entry name" value="FabD/lysophospholipase-like"/>
    <property type="match status" value="1"/>
</dbReference>
<keyword evidence="6" id="KW-0812">Transmembrane</keyword>
<dbReference type="Proteomes" id="UP001212803">
    <property type="component" value="Chromosome"/>
</dbReference>
<dbReference type="PANTHER" id="PTHR14226:SF29">
    <property type="entry name" value="NEUROPATHY TARGET ESTERASE SWS"/>
    <property type="match status" value="1"/>
</dbReference>
<evidence type="ECO:0000256" key="5">
    <source>
        <dbReference type="SAM" id="MobiDB-lite"/>
    </source>
</evidence>
<gene>
    <name evidence="8" type="ORF">O0235_07425</name>
</gene>
<feature type="short sequence motif" description="GXGXXG" evidence="4">
    <location>
        <begin position="17"/>
        <end position="22"/>
    </location>
</feature>
<dbReference type="Pfam" id="PF01734">
    <property type="entry name" value="Patatin"/>
    <property type="match status" value="1"/>
</dbReference>
<evidence type="ECO:0000259" key="7">
    <source>
        <dbReference type="PROSITE" id="PS51635"/>
    </source>
</evidence>
<keyword evidence="9" id="KW-1185">Reference proteome</keyword>
<feature type="active site" description="Nucleophile" evidence="4">
    <location>
        <position position="46"/>
    </location>
</feature>
<feature type="active site" description="Proton acceptor" evidence="4">
    <location>
        <position position="168"/>
    </location>
</feature>
<name>A0ABY7MA13_9CHLR</name>
<dbReference type="PANTHER" id="PTHR14226">
    <property type="entry name" value="NEUROPATHY TARGET ESTERASE/SWISS CHEESE D.MELANOGASTER"/>
    <property type="match status" value="1"/>
</dbReference>
<keyword evidence="6" id="KW-0472">Membrane</keyword>
<keyword evidence="1 4" id="KW-0378">Hydrolase</keyword>
<dbReference type="EMBL" id="CP115149">
    <property type="protein sequence ID" value="WBL37396.1"/>
    <property type="molecule type" value="Genomic_DNA"/>
</dbReference>
<sequence>MTAQEPREGRRALVLGGGGTLGVVQAAYIQAAFELGFRPDLVIGTSVGALNGAWVAMYPDDPQGLLDVWRGLGRIRVLRWNPLHLAARVTRNPRALRDNDIVRGLIDAHVRDLRFEDARLELAVVATNLTRGRKHLFREGPLAPAIAASTAIPGVFEPVELGGDLYVDGCITASVDIASALALGATEVLAIDLTPPAGAAAPPKTALGVLAQSFRILSRATTEAMEAIGRSAAAVQVVRPDLSGLSPWRLDVAEPLIQEQLAQARCRLTRVIDPWGRVAGSGSREAGSGNRDAGGGNRETEGRKHAA</sequence>
<evidence type="ECO:0000313" key="8">
    <source>
        <dbReference type="EMBL" id="WBL37396.1"/>
    </source>
</evidence>
<reference evidence="8 9" key="1">
    <citation type="journal article" date="2023" name="ISME J.">
        <title>Thermophilic Dehalococcoidia with unusual traits shed light on an unexpected past.</title>
        <authorList>
            <person name="Palmer M."/>
            <person name="Covington J.K."/>
            <person name="Zhou E.M."/>
            <person name="Thomas S.C."/>
            <person name="Habib N."/>
            <person name="Seymour C.O."/>
            <person name="Lai D."/>
            <person name="Johnston J."/>
            <person name="Hashimi A."/>
            <person name="Jiao J.Y."/>
            <person name="Muok A.R."/>
            <person name="Liu L."/>
            <person name="Xian W.D."/>
            <person name="Zhi X.Y."/>
            <person name="Li M.M."/>
            <person name="Silva L.P."/>
            <person name="Bowen B.P."/>
            <person name="Louie K."/>
            <person name="Briegel A."/>
            <person name="Pett-Ridge J."/>
            <person name="Weber P.K."/>
            <person name="Tocheva E.I."/>
            <person name="Woyke T."/>
            <person name="Northen T.R."/>
            <person name="Mayali X."/>
            <person name="Li W.J."/>
            <person name="Hedlund B.P."/>
        </authorList>
    </citation>
    <scope>NUCLEOTIDE SEQUENCE [LARGE SCALE GENOMIC DNA]</scope>
    <source>
        <strain evidence="8 9">YIM 72310</strain>
    </source>
</reference>
<dbReference type="InterPro" id="IPR050301">
    <property type="entry name" value="NTE"/>
</dbReference>
<keyword evidence="3 4" id="KW-0443">Lipid metabolism</keyword>
<evidence type="ECO:0000313" key="9">
    <source>
        <dbReference type="Proteomes" id="UP001212803"/>
    </source>
</evidence>
<evidence type="ECO:0000256" key="2">
    <source>
        <dbReference type="ARBA" id="ARBA00022963"/>
    </source>
</evidence>
<organism evidence="8 9">
    <name type="scientific">Tepidiforma flava</name>
    <dbReference type="NCBI Taxonomy" id="3004094"/>
    <lineage>
        <taxon>Bacteria</taxon>
        <taxon>Bacillati</taxon>
        <taxon>Chloroflexota</taxon>
        <taxon>Tepidiformia</taxon>
        <taxon>Tepidiformales</taxon>
        <taxon>Tepidiformaceae</taxon>
        <taxon>Tepidiforma</taxon>
    </lineage>
</organism>
<evidence type="ECO:0000256" key="1">
    <source>
        <dbReference type="ARBA" id="ARBA00022801"/>
    </source>
</evidence>
<dbReference type="InterPro" id="IPR016035">
    <property type="entry name" value="Acyl_Trfase/lysoPLipase"/>
</dbReference>
<keyword evidence="2 4" id="KW-0442">Lipid degradation</keyword>
<protein>
    <submittedName>
        <fullName evidence="8">Patatin-like phospholipase family protein</fullName>
    </submittedName>
</protein>
<dbReference type="InterPro" id="IPR002641">
    <property type="entry name" value="PNPLA_dom"/>
</dbReference>
<evidence type="ECO:0000256" key="4">
    <source>
        <dbReference type="PROSITE-ProRule" id="PRU01161"/>
    </source>
</evidence>
<feature type="domain" description="PNPLA" evidence="7">
    <location>
        <begin position="13"/>
        <end position="183"/>
    </location>
</feature>
<comment type="caution">
    <text evidence="4">Lacks conserved residue(s) required for the propagation of feature annotation.</text>
</comment>
<dbReference type="Gene3D" id="3.40.1090.10">
    <property type="entry name" value="Cytosolic phospholipase A2 catalytic domain"/>
    <property type="match status" value="2"/>
</dbReference>
<dbReference type="PROSITE" id="PS51635">
    <property type="entry name" value="PNPLA"/>
    <property type="match status" value="1"/>
</dbReference>
<dbReference type="RefSeq" id="WP_270057909.1">
    <property type="nucleotide sequence ID" value="NZ_CP115149.1"/>
</dbReference>
<feature type="compositionally biased region" description="Basic and acidic residues" evidence="5">
    <location>
        <begin position="298"/>
        <end position="307"/>
    </location>
</feature>
<proteinExistence type="predicted"/>
<accession>A0ABY7MA13</accession>
<evidence type="ECO:0000256" key="3">
    <source>
        <dbReference type="ARBA" id="ARBA00023098"/>
    </source>
</evidence>
<feature type="transmembrane region" description="Helical" evidence="6">
    <location>
        <begin position="12"/>
        <end position="33"/>
    </location>
</feature>
<keyword evidence="6" id="KW-1133">Transmembrane helix</keyword>
<evidence type="ECO:0000256" key="6">
    <source>
        <dbReference type="SAM" id="Phobius"/>
    </source>
</evidence>